<sequence length="137" mass="15376">MRFTSEQDTYNWALEFAKELKVGDKVALYGNLGAGKTVISRGICKGLGFEGTVCSPTYTILHEYPNNPPIFHFDLYRLEGGADLYEVGMDPDYLESGISLIEWPERLEENDAGITHVVKIQIVSETEREITVTKVSK</sequence>
<dbReference type="EMBL" id="UHJL01000001">
    <property type="protein sequence ID" value="SUQ19741.1"/>
    <property type="molecule type" value="Genomic_DNA"/>
</dbReference>
<dbReference type="InterPro" id="IPR027417">
    <property type="entry name" value="P-loop_NTPase"/>
</dbReference>
<proteinExistence type="inferred from homology"/>
<name>A0A380RWQ5_FIBSU</name>
<dbReference type="GO" id="GO:0002949">
    <property type="term" value="P:tRNA threonylcarbamoyladenosine modification"/>
    <property type="evidence" value="ECO:0007669"/>
    <property type="project" value="InterPro"/>
</dbReference>
<keyword evidence="6" id="KW-0479">Metal-binding</keyword>
<evidence type="ECO:0000313" key="12">
    <source>
        <dbReference type="Proteomes" id="UP000255423"/>
    </source>
</evidence>
<evidence type="ECO:0000256" key="10">
    <source>
        <dbReference type="ARBA" id="ARBA00032441"/>
    </source>
</evidence>
<accession>A0A380RWQ5</accession>
<dbReference type="RefSeq" id="WP_109572294.1">
    <property type="nucleotide sequence ID" value="NZ_UHJL01000001.1"/>
</dbReference>
<evidence type="ECO:0000256" key="2">
    <source>
        <dbReference type="ARBA" id="ARBA00007599"/>
    </source>
</evidence>
<evidence type="ECO:0000256" key="5">
    <source>
        <dbReference type="ARBA" id="ARBA00022694"/>
    </source>
</evidence>
<dbReference type="NCBIfam" id="TIGR00150">
    <property type="entry name" value="T6A_YjeE"/>
    <property type="match status" value="1"/>
</dbReference>
<evidence type="ECO:0000313" key="11">
    <source>
        <dbReference type="EMBL" id="SUQ19741.1"/>
    </source>
</evidence>
<evidence type="ECO:0000256" key="4">
    <source>
        <dbReference type="ARBA" id="ARBA00022490"/>
    </source>
</evidence>
<gene>
    <name evidence="11" type="ORF">SAMN05661053_0982</name>
</gene>
<dbReference type="Gene3D" id="3.40.50.300">
    <property type="entry name" value="P-loop containing nucleotide triphosphate hydrolases"/>
    <property type="match status" value="1"/>
</dbReference>
<dbReference type="GO" id="GO:0005737">
    <property type="term" value="C:cytoplasm"/>
    <property type="evidence" value="ECO:0007669"/>
    <property type="project" value="UniProtKB-SubCell"/>
</dbReference>
<dbReference type="InterPro" id="IPR003442">
    <property type="entry name" value="T6A_TsaE"/>
</dbReference>
<comment type="similarity">
    <text evidence="2">Belongs to the TsaE family.</text>
</comment>
<keyword evidence="8" id="KW-0067">ATP-binding</keyword>
<organism evidence="11 12">
    <name type="scientific">Fibrobacter succinogenes</name>
    <name type="common">Bacteroides succinogenes</name>
    <dbReference type="NCBI Taxonomy" id="833"/>
    <lineage>
        <taxon>Bacteria</taxon>
        <taxon>Pseudomonadati</taxon>
        <taxon>Fibrobacterota</taxon>
        <taxon>Fibrobacteria</taxon>
        <taxon>Fibrobacterales</taxon>
        <taxon>Fibrobacteraceae</taxon>
        <taxon>Fibrobacter</taxon>
    </lineage>
</organism>
<evidence type="ECO:0000256" key="8">
    <source>
        <dbReference type="ARBA" id="ARBA00022840"/>
    </source>
</evidence>
<evidence type="ECO:0000256" key="3">
    <source>
        <dbReference type="ARBA" id="ARBA00019010"/>
    </source>
</evidence>
<protein>
    <recommendedName>
        <fullName evidence="3">tRNA threonylcarbamoyladenosine biosynthesis protein TsaE</fullName>
    </recommendedName>
    <alternativeName>
        <fullName evidence="10">t(6)A37 threonylcarbamoyladenosine biosynthesis protein TsaE</fullName>
    </alternativeName>
</protein>
<dbReference type="PANTHER" id="PTHR33540">
    <property type="entry name" value="TRNA THREONYLCARBAMOYLADENOSINE BIOSYNTHESIS PROTEIN TSAE"/>
    <property type="match status" value="1"/>
</dbReference>
<evidence type="ECO:0000256" key="9">
    <source>
        <dbReference type="ARBA" id="ARBA00022842"/>
    </source>
</evidence>
<comment type="subcellular location">
    <subcellularLocation>
        <location evidence="1">Cytoplasm</location>
    </subcellularLocation>
</comment>
<dbReference type="PANTHER" id="PTHR33540:SF2">
    <property type="entry name" value="TRNA THREONYLCARBAMOYLADENOSINE BIOSYNTHESIS PROTEIN TSAE"/>
    <property type="match status" value="1"/>
</dbReference>
<evidence type="ECO:0000256" key="7">
    <source>
        <dbReference type="ARBA" id="ARBA00022741"/>
    </source>
</evidence>
<reference evidence="11 12" key="1">
    <citation type="submission" date="2017-08" db="EMBL/GenBank/DDBJ databases">
        <authorList>
            <person name="de Groot N.N."/>
        </authorList>
    </citation>
    <scope>NUCLEOTIDE SEQUENCE [LARGE SCALE GENOMIC DNA]</scope>
    <source>
        <strain evidence="11 12">HM2</strain>
    </source>
</reference>
<dbReference type="GO" id="GO:0005524">
    <property type="term" value="F:ATP binding"/>
    <property type="evidence" value="ECO:0007669"/>
    <property type="project" value="UniProtKB-KW"/>
</dbReference>
<dbReference type="AlphaFoldDB" id="A0A380RWQ5"/>
<dbReference type="GO" id="GO:0046872">
    <property type="term" value="F:metal ion binding"/>
    <property type="evidence" value="ECO:0007669"/>
    <property type="project" value="UniProtKB-KW"/>
</dbReference>
<keyword evidence="4" id="KW-0963">Cytoplasm</keyword>
<evidence type="ECO:0000256" key="6">
    <source>
        <dbReference type="ARBA" id="ARBA00022723"/>
    </source>
</evidence>
<dbReference type="SUPFAM" id="SSF52540">
    <property type="entry name" value="P-loop containing nucleoside triphosphate hydrolases"/>
    <property type="match status" value="1"/>
</dbReference>
<dbReference type="Pfam" id="PF02367">
    <property type="entry name" value="TsaE"/>
    <property type="match status" value="1"/>
</dbReference>
<keyword evidence="9" id="KW-0460">Magnesium</keyword>
<keyword evidence="7" id="KW-0547">Nucleotide-binding</keyword>
<evidence type="ECO:0000256" key="1">
    <source>
        <dbReference type="ARBA" id="ARBA00004496"/>
    </source>
</evidence>
<dbReference type="Proteomes" id="UP000255423">
    <property type="component" value="Unassembled WGS sequence"/>
</dbReference>
<keyword evidence="5" id="KW-0819">tRNA processing</keyword>